<sequence>MKTPLIIVFVTAILAGCSTTPSVPPEPTPERTEDISAWQTEGRVGIRTENDAISGNFYWNQSQERYELNIYGPFGQGATRLEGSVGQSAQLSYDDKTIVGKNAEELLYSELGWQFPVTQVQYWIRGLASPKSYADITYDVDGSTPKQIYQDGWTITYKEFTSIDHLKLPQKMQVTQLPYRVNLIITSWDVQ</sequence>
<evidence type="ECO:0000313" key="15">
    <source>
        <dbReference type="Proteomes" id="UP000254326"/>
    </source>
</evidence>
<dbReference type="GO" id="GO:0009279">
    <property type="term" value="C:cell outer membrane"/>
    <property type="evidence" value="ECO:0007669"/>
    <property type="project" value="UniProtKB-SubCell"/>
</dbReference>
<dbReference type="AlphaFoldDB" id="A0A370U743"/>
<name>A0A370U743_9GAMM</name>
<keyword evidence="7 13" id="KW-0653">Protein transport</keyword>
<keyword evidence="10 13" id="KW-0143">Chaperone</keyword>
<dbReference type="Proteomes" id="UP000254326">
    <property type="component" value="Unassembled WGS sequence"/>
</dbReference>
<dbReference type="EMBL" id="QKRA01000006">
    <property type="protein sequence ID" value="RDL43582.1"/>
    <property type="molecule type" value="Genomic_DNA"/>
</dbReference>
<dbReference type="InterPro" id="IPR004565">
    <property type="entry name" value="OM_lipoprot_LolB"/>
</dbReference>
<dbReference type="OrthoDB" id="9797618at2"/>
<dbReference type="GO" id="GO:0044874">
    <property type="term" value="P:lipoprotein localization to outer membrane"/>
    <property type="evidence" value="ECO:0007669"/>
    <property type="project" value="UniProtKB-UniRule"/>
</dbReference>
<reference evidence="14 15" key="1">
    <citation type="submission" date="2018-06" db="EMBL/GenBank/DDBJ databases">
        <title>Marinomonas sp. YLB-05 draft genome sequence.</title>
        <authorList>
            <person name="Yu L."/>
            <person name="Tang X."/>
        </authorList>
    </citation>
    <scope>NUCLEOTIDE SEQUENCE [LARGE SCALE GENOMIC DNA]</scope>
    <source>
        <strain evidence="14 15">YLB-05</strain>
    </source>
</reference>
<dbReference type="Gene3D" id="2.50.20.10">
    <property type="entry name" value="Lipoprotein localisation LolA/LolB/LppX"/>
    <property type="match status" value="1"/>
</dbReference>
<keyword evidence="12 13" id="KW-0449">Lipoprotein</keyword>
<evidence type="ECO:0000256" key="3">
    <source>
        <dbReference type="ARBA" id="ARBA00011245"/>
    </source>
</evidence>
<dbReference type="Pfam" id="PF03550">
    <property type="entry name" value="LolB"/>
    <property type="match status" value="1"/>
</dbReference>
<keyword evidence="6 13" id="KW-0732">Signal</keyword>
<evidence type="ECO:0000256" key="13">
    <source>
        <dbReference type="HAMAP-Rule" id="MF_00233"/>
    </source>
</evidence>
<evidence type="ECO:0000256" key="8">
    <source>
        <dbReference type="ARBA" id="ARBA00023136"/>
    </source>
</evidence>
<evidence type="ECO:0000256" key="10">
    <source>
        <dbReference type="ARBA" id="ARBA00023186"/>
    </source>
</evidence>
<evidence type="ECO:0000256" key="2">
    <source>
        <dbReference type="ARBA" id="ARBA00009696"/>
    </source>
</evidence>
<dbReference type="PROSITE" id="PS51257">
    <property type="entry name" value="PROKAR_LIPOPROTEIN"/>
    <property type="match status" value="1"/>
</dbReference>
<evidence type="ECO:0000256" key="7">
    <source>
        <dbReference type="ARBA" id="ARBA00022927"/>
    </source>
</evidence>
<gene>
    <name evidence="13 14" type="primary">lolB</name>
    <name evidence="14" type="ORF">DN730_12565</name>
</gene>
<dbReference type="CDD" id="cd16326">
    <property type="entry name" value="LolB"/>
    <property type="match status" value="1"/>
</dbReference>
<dbReference type="GO" id="GO:0015031">
    <property type="term" value="P:protein transport"/>
    <property type="evidence" value="ECO:0007669"/>
    <property type="project" value="UniProtKB-KW"/>
</dbReference>
<comment type="subcellular location">
    <subcellularLocation>
        <location evidence="1 13">Cell outer membrane</location>
        <topology evidence="1 13">Lipid-anchor</topology>
    </subcellularLocation>
</comment>
<keyword evidence="15" id="KW-1185">Reference proteome</keyword>
<evidence type="ECO:0000256" key="12">
    <source>
        <dbReference type="ARBA" id="ARBA00023288"/>
    </source>
</evidence>
<keyword evidence="9 13" id="KW-0564">Palmitate</keyword>
<dbReference type="HAMAP" id="MF_00233">
    <property type="entry name" value="LolB"/>
    <property type="match status" value="1"/>
</dbReference>
<dbReference type="InterPro" id="IPR029046">
    <property type="entry name" value="LolA/LolB/LppX"/>
</dbReference>
<accession>A0A370U743</accession>
<keyword evidence="11 13" id="KW-0998">Cell outer membrane</keyword>
<comment type="similarity">
    <text evidence="2 13">Belongs to the LolB family.</text>
</comment>
<comment type="caution">
    <text evidence="14">The sequence shown here is derived from an EMBL/GenBank/DDBJ whole genome shotgun (WGS) entry which is preliminary data.</text>
</comment>
<dbReference type="SUPFAM" id="SSF89392">
    <property type="entry name" value="Prokaryotic lipoproteins and lipoprotein localization factors"/>
    <property type="match status" value="1"/>
</dbReference>
<comment type="subunit">
    <text evidence="3 13">Monomer.</text>
</comment>
<evidence type="ECO:0000256" key="4">
    <source>
        <dbReference type="ARBA" id="ARBA00016202"/>
    </source>
</evidence>
<evidence type="ECO:0000256" key="5">
    <source>
        <dbReference type="ARBA" id="ARBA00022448"/>
    </source>
</evidence>
<comment type="function">
    <text evidence="13">Plays a critical role in the incorporation of lipoproteins in the outer membrane after they are released by the LolA protein.</text>
</comment>
<keyword evidence="8 13" id="KW-0472">Membrane</keyword>
<organism evidence="14 15">
    <name type="scientific">Marinomonas piezotolerans</name>
    <dbReference type="NCBI Taxonomy" id="2213058"/>
    <lineage>
        <taxon>Bacteria</taxon>
        <taxon>Pseudomonadati</taxon>
        <taxon>Pseudomonadota</taxon>
        <taxon>Gammaproteobacteria</taxon>
        <taxon>Oceanospirillales</taxon>
        <taxon>Oceanospirillaceae</taxon>
        <taxon>Marinomonas</taxon>
    </lineage>
</organism>
<dbReference type="NCBIfam" id="TIGR00548">
    <property type="entry name" value="lolB"/>
    <property type="match status" value="1"/>
</dbReference>
<protein>
    <recommendedName>
        <fullName evidence="4 13">Outer-membrane lipoprotein LolB</fullName>
    </recommendedName>
</protein>
<evidence type="ECO:0000256" key="11">
    <source>
        <dbReference type="ARBA" id="ARBA00023237"/>
    </source>
</evidence>
<evidence type="ECO:0000256" key="1">
    <source>
        <dbReference type="ARBA" id="ARBA00004459"/>
    </source>
</evidence>
<dbReference type="RefSeq" id="WP_115468500.1">
    <property type="nucleotide sequence ID" value="NZ_QKRA01000006.1"/>
</dbReference>
<proteinExistence type="inferred from homology"/>
<keyword evidence="5 13" id="KW-0813">Transport</keyword>
<evidence type="ECO:0000313" key="14">
    <source>
        <dbReference type="EMBL" id="RDL43582.1"/>
    </source>
</evidence>
<evidence type="ECO:0000256" key="6">
    <source>
        <dbReference type="ARBA" id="ARBA00022729"/>
    </source>
</evidence>
<evidence type="ECO:0000256" key="9">
    <source>
        <dbReference type="ARBA" id="ARBA00023139"/>
    </source>
</evidence>